<dbReference type="SUPFAM" id="SSF47336">
    <property type="entry name" value="ACP-like"/>
    <property type="match status" value="1"/>
</dbReference>
<dbReference type="InterPro" id="IPR013968">
    <property type="entry name" value="PKS_KR"/>
</dbReference>
<dbReference type="Gene3D" id="1.10.1200.10">
    <property type="entry name" value="ACP-like"/>
    <property type="match status" value="1"/>
</dbReference>
<dbReference type="SUPFAM" id="SSF51735">
    <property type="entry name" value="NAD(P)-binding Rossmann-fold domains"/>
    <property type="match status" value="2"/>
</dbReference>
<dbReference type="InterPro" id="IPR020841">
    <property type="entry name" value="PKS_Beta-ketoAc_synthase_dom"/>
</dbReference>
<feature type="region of interest" description="C-terminal hotdog fold" evidence="6">
    <location>
        <begin position="1107"/>
        <end position="1263"/>
    </location>
</feature>
<dbReference type="EMBL" id="NRDI02000016">
    <property type="protein sequence ID" value="KAI1510710.1"/>
    <property type="molecule type" value="Genomic_DNA"/>
</dbReference>
<dbReference type="InterPro" id="IPR016035">
    <property type="entry name" value="Acyl_Trfase/lysoPLipase"/>
</dbReference>
<dbReference type="PROSITE" id="PS52004">
    <property type="entry name" value="KS3_2"/>
    <property type="match status" value="1"/>
</dbReference>
<dbReference type="GO" id="GO:0006633">
    <property type="term" value="P:fatty acid biosynthetic process"/>
    <property type="evidence" value="ECO:0007669"/>
    <property type="project" value="TreeGrafter"/>
</dbReference>
<dbReference type="EMBL" id="NQIK02000004">
    <property type="protein sequence ID" value="KAF7571353.1"/>
    <property type="molecule type" value="Genomic_DNA"/>
</dbReference>
<dbReference type="SMART" id="SM00827">
    <property type="entry name" value="PKS_AT"/>
    <property type="match status" value="1"/>
</dbReference>
<dbReference type="Gene3D" id="3.90.180.10">
    <property type="entry name" value="Medium-chain alcohol dehydrogenases, catalytic domain"/>
    <property type="match status" value="1"/>
</dbReference>
<dbReference type="PROSITE" id="PS00012">
    <property type="entry name" value="PHOSPHOPANTETHEINE"/>
    <property type="match status" value="1"/>
</dbReference>
<evidence type="ECO:0000256" key="6">
    <source>
        <dbReference type="PROSITE-ProRule" id="PRU01363"/>
    </source>
</evidence>
<dbReference type="GO" id="GO:0031177">
    <property type="term" value="F:phosphopantetheine binding"/>
    <property type="evidence" value="ECO:0007669"/>
    <property type="project" value="InterPro"/>
</dbReference>
<name>A0A2W1HQ63_9PLEO</name>
<dbReference type="InterPro" id="IPR001227">
    <property type="entry name" value="Ac_transferase_dom_sf"/>
</dbReference>
<dbReference type="InterPro" id="IPR032821">
    <property type="entry name" value="PKS_assoc"/>
</dbReference>
<dbReference type="InterPro" id="IPR006162">
    <property type="entry name" value="Ppantetheine_attach_site"/>
</dbReference>
<dbReference type="Proteomes" id="UP000249757">
    <property type="component" value="Unassembled WGS sequence"/>
</dbReference>
<dbReference type="GO" id="GO:0004312">
    <property type="term" value="F:fatty acid synthase activity"/>
    <property type="evidence" value="ECO:0007669"/>
    <property type="project" value="TreeGrafter"/>
</dbReference>
<dbReference type="InterPro" id="IPR020843">
    <property type="entry name" value="ER"/>
</dbReference>
<dbReference type="Pfam" id="PF13602">
    <property type="entry name" value="ADH_zinc_N_2"/>
    <property type="match status" value="1"/>
</dbReference>
<dbReference type="InterPro" id="IPR036291">
    <property type="entry name" value="NAD(P)-bd_dom_sf"/>
</dbReference>
<dbReference type="Pfam" id="PF08659">
    <property type="entry name" value="KR"/>
    <property type="match status" value="1"/>
</dbReference>
<dbReference type="Gene3D" id="3.40.47.10">
    <property type="match status" value="1"/>
</dbReference>
<feature type="domain" description="PKS/mFAS DH" evidence="9">
    <location>
        <begin position="944"/>
        <end position="1263"/>
    </location>
</feature>
<dbReference type="InterPro" id="IPR014031">
    <property type="entry name" value="Ketoacyl_synth_C"/>
</dbReference>
<evidence type="ECO:0000256" key="1">
    <source>
        <dbReference type="ARBA" id="ARBA00022450"/>
    </source>
</evidence>
<reference evidence="11" key="2">
    <citation type="submission" date="2021-05" db="EMBL/GenBank/DDBJ databases">
        <authorList>
            <person name="Moolhuijzen P.M."/>
            <person name="Moffat C.S."/>
        </authorList>
    </citation>
    <scope>NUCLEOTIDE SEQUENCE</scope>
    <source>
        <strain evidence="11">86-124</strain>
    </source>
</reference>
<dbReference type="SMART" id="SM00829">
    <property type="entry name" value="PKS_ER"/>
    <property type="match status" value="1"/>
</dbReference>
<dbReference type="Pfam" id="PF21089">
    <property type="entry name" value="PKS_DH_N"/>
    <property type="match status" value="1"/>
</dbReference>
<dbReference type="SUPFAM" id="SSF53901">
    <property type="entry name" value="Thiolase-like"/>
    <property type="match status" value="1"/>
</dbReference>
<dbReference type="InterPro" id="IPR020806">
    <property type="entry name" value="PKS_PP-bd"/>
</dbReference>
<dbReference type="InterPro" id="IPR013154">
    <property type="entry name" value="ADH-like_N"/>
</dbReference>
<accession>A0A2W1HQ63</accession>
<dbReference type="InterPro" id="IPR009081">
    <property type="entry name" value="PP-bd_ACP"/>
</dbReference>
<evidence type="ECO:0000256" key="4">
    <source>
        <dbReference type="ARBA" id="ARBA00023002"/>
    </source>
</evidence>
<dbReference type="Gene3D" id="3.40.366.10">
    <property type="entry name" value="Malonyl-Coenzyme A Acyl Carrier Protein, domain 2"/>
    <property type="match status" value="1"/>
</dbReference>
<dbReference type="SUPFAM" id="SSF55048">
    <property type="entry name" value="Probable ACP-binding domain of malonyl-CoA ACP transacylase"/>
    <property type="match status" value="1"/>
</dbReference>
<reference evidence="10" key="1">
    <citation type="journal article" date="2018" name="BMC Genomics">
        <title>Comparative genomics of the wheat fungal pathogen Pyrenophora tritici-repentis reveals chromosomal variations and genome plasticity.</title>
        <authorList>
            <person name="Moolhuijzen P."/>
            <person name="See P.T."/>
            <person name="Hane J.K."/>
            <person name="Shi G."/>
            <person name="Liu Z."/>
            <person name="Oliver R.P."/>
            <person name="Moffat C.S."/>
        </authorList>
    </citation>
    <scope>NUCLEOTIDE SEQUENCE [LARGE SCALE GENOMIC DNA]</scope>
    <source>
        <strain evidence="10">M4</strain>
    </source>
</reference>
<gene>
    <name evidence="11" type="ORF">Ptr86124_010515</name>
    <name evidence="10" type="ORF">PtrM4_088530</name>
</gene>
<dbReference type="CDD" id="cd05274">
    <property type="entry name" value="KR_FAS_SDR_x"/>
    <property type="match status" value="1"/>
</dbReference>
<dbReference type="PANTHER" id="PTHR43775:SF29">
    <property type="entry name" value="ASPERFURANONE POLYKETIDE SYNTHASE AFOG-RELATED"/>
    <property type="match status" value="1"/>
</dbReference>
<dbReference type="CDD" id="cd05195">
    <property type="entry name" value="enoyl_red"/>
    <property type="match status" value="1"/>
</dbReference>
<dbReference type="GO" id="GO:0016491">
    <property type="term" value="F:oxidoreductase activity"/>
    <property type="evidence" value="ECO:0007669"/>
    <property type="project" value="UniProtKB-KW"/>
</dbReference>
<evidence type="ECO:0000256" key="5">
    <source>
        <dbReference type="ARBA" id="ARBA00023268"/>
    </source>
</evidence>
<dbReference type="SMART" id="SM00823">
    <property type="entry name" value="PKS_PP"/>
    <property type="match status" value="1"/>
</dbReference>
<dbReference type="PANTHER" id="PTHR43775">
    <property type="entry name" value="FATTY ACID SYNTHASE"/>
    <property type="match status" value="1"/>
</dbReference>
<dbReference type="InterPro" id="IPR050091">
    <property type="entry name" value="PKS_NRPS_Biosynth_Enz"/>
</dbReference>
<evidence type="ECO:0000259" key="7">
    <source>
        <dbReference type="PROSITE" id="PS50075"/>
    </source>
</evidence>
<organism evidence="11 12">
    <name type="scientific">Pyrenophora tritici-repentis</name>
    <dbReference type="NCBI Taxonomy" id="45151"/>
    <lineage>
        <taxon>Eukaryota</taxon>
        <taxon>Fungi</taxon>
        <taxon>Dikarya</taxon>
        <taxon>Ascomycota</taxon>
        <taxon>Pezizomycotina</taxon>
        <taxon>Dothideomycetes</taxon>
        <taxon>Pleosporomycetidae</taxon>
        <taxon>Pleosporales</taxon>
        <taxon>Pleosporineae</taxon>
        <taxon>Pleosporaceae</taxon>
        <taxon>Pyrenophora</taxon>
    </lineage>
</organism>
<dbReference type="InterPro" id="IPR014043">
    <property type="entry name" value="Acyl_transferase_dom"/>
</dbReference>
<dbReference type="GO" id="GO:1901336">
    <property type="term" value="P:lactone biosynthetic process"/>
    <property type="evidence" value="ECO:0007669"/>
    <property type="project" value="UniProtKB-ARBA"/>
</dbReference>
<evidence type="ECO:0000259" key="9">
    <source>
        <dbReference type="PROSITE" id="PS52019"/>
    </source>
</evidence>
<protein>
    <submittedName>
        <fullName evidence="11">N-terminal domain containing protein</fullName>
    </submittedName>
    <submittedName>
        <fullName evidence="10">Polyketide synthase module protein</fullName>
    </submittedName>
</protein>
<dbReference type="Pfam" id="PF16197">
    <property type="entry name" value="KAsynt_C_assoc"/>
    <property type="match status" value="1"/>
</dbReference>
<keyword evidence="3" id="KW-0808">Transferase</keyword>
<dbReference type="InterPro" id="IPR049900">
    <property type="entry name" value="PKS_mFAS_DH"/>
</dbReference>
<dbReference type="InterPro" id="IPR049551">
    <property type="entry name" value="PKS_DH_C"/>
</dbReference>
<comment type="caution">
    <text evidence="11">The sequence shown here is derived from an EMBL/GenBank/DDBJ whole genome shotgun (WGS) entry which is preliminary data.</text>
</comment>
<dbReference type="InterPro" id="IPR011032">
    <property type="entry name" value="GroES-like_sf"/>
</dbReference>
<dbReference type="GO" id="GO:0008270">
    <property type="term" value="F:zinc ion binding"/>
    <property type="evidence" value="ECO:0007669"/>
    <property type="project" value="InterPro"/>
</dbReference>
<dbReference type="InterPro" id="IPR042104">
    <property type="entry name" value="PKS_dehydratase_sf"/>
</dbReference>
<dbReference type="Pfam" id="PF00109">
    <property type="entry name" value="ketoacyl-synt"/>
    <property type="match status" value="1"/>
</dbReference>
<dbReference type="Pfam" id="PF08240">
    <property type="entry name" value="ADH_N"/>
    <property type="match status" value="1"/>
</dbReference>
<dbReference type="SMART" id="SM00825">
    <property type="entry name" value="PKS_KS"/>
    <property type="match status" value="1"/>
</dbReference>
<feature type="domain" description="Carrier" evidence="7">
    <location>
        <begin position="2302"/>
        <end position="2379"/>
    </location>
</feature>
<feature type="region of interest" description="N-terminal hotdog fold" evidence="6">
    <location>
        <begin position="944"/>
        <end position="1079"/>
    </location>
</feature>
<dbReference type="InterPro" id="IPR036736">
    <property type="entry name" value="ACP-like_sf"/>
</dbReference>
<evidence type="ECO:0000256" key="2">
    <source>
        <dbReference type="ARBA" id="ARBA00022553"/>
    </source>
</evidence>
<feature type="active site" description="Proton acceptor; for dehydratase activity" evidence="6">
    <location>
        <position position="976"/>
    </location>
</feature>
<keyword evidence="4" id="KW-0560">Oxidoreductase</keyword>
<dbReference type="SMART" id="SM00822">
    <property type="entry name" value="PKS_KR"/>
    <property type="match status" value="1"/>
</dbReference>
<evidence type="ECO:0000313" key="10">
    <source>
        <dbReference type="EMBL" id="KAF7571353.1"/>
    </source>
</evidence>
<dbReference type="SUPFAM" id="SSF50129">
    <property type="entry name" value="GroES-like"/>
    <property type="match status" value="1"/>
</dbReference>
<sequence>MPSATTSIDVPIAVVGLACRFPGDASSPSKFWDMLKNGRDAYSPTSSRWNSDAFYHPFNGKLNSLPTKGGHFLKEDPYVFDASFFNITAAEAIALDPKQRMALEVAYEAFENANMPLQQVSGTQTACYMGSGASDYRGAVERDFLNNPKYHLLGTGDEMISNRISHFFNIHGPSATVQTACSSSLMATHLACQSLKSGESEMAVTGGVSLMLTPDFTTHLNNLTFLNPQGRSKAFDESAGGYGRGEGCGIIILKRLDKAIQDGDSIRAVIRATGANSDGFTQGITMPSFEAQAALIKYVYESNGLDYNSAQYVEAHGTGTKVGDPIETRAIYSTIGKGSSKSRKLYVGSVKPNIGHLESAAGVSGIIKGILAMEHNLIPPNVHFTKGNPNIPFDEWNVAVPLKPTPWPVSQTKRMSVSGFGMGGTNGHAVIESFNSSRLADVPVKLGDFTKFQKARNKKRLFVFSSHDQAGFKRNADALAHHIDDLGSASSSSEFLANLAHTLSGAKSSLSWRATCLTENTTELRDYLYTKPGDNASREASSRHTAPRIGFVFTGQGAQWARMGVEMLDRQVFRDSVEQSATYLRDMGCLWDPIAELEKAQVDSRLSHPEISQPICSVLQIALVDELQSWGVVPSRVVGHSSGEIAAAYSIGALSHRDAIAAAYFRGIAATKLQTDAPDLKGGMMAVGCSRDEADGVIEQSKLSGTAVVACVNSPSSVTLSGDMDALEQLRAIFDERKVFARRLKVEMAYHSRHMNRVFGSYSASIADLEPITQDDTDEEGDVKIQAMISSVTGQEVAPELLGPYYWVRNLVSPVLFSDAVKELVSPADQDANDNSISTVDLLIEVGPHSALSGPVEQILDHYGIKNVGYKSMLIRGRNALDTSLELASELYLDGVPLDISQVNGDLKVRRLTDLPPYQWNHSKIFRHETRIQRELMTRQFPPRSLIGAQVPMMDESQHVWRNFLRLSDEPWLRGHKIGSTVLLPAAGLVSMAIEAARQLVEPGKKARSLRFREVCFSAAMALSEDVATEVILHMRPHLLATSGSTPSSWWEFTISSCVGTSQLRDNCQGLVTIDYADTTSEQMAKEDANFEESIISEYHRVHKECPDTYSKEDFYGQFEKISWEYGEAFQGAENVHLGDGESTYDVRLVDIGETSSKGQTDRPFLIHAGTLDSILQGCLGSTYKNGRFEKDKPALPTFIGEMEISLDMPGDIGYVMPGLCKSKRHGFKELSSDINTFDTSLSKVVLSVVDFRISELENDTDAQDTEQLEVDPAEITSVIRWKSSLAIATQEELQKLVLASAPEARVRELVLLYIHNNPSATVIELTPNIEPPNHTVMSELPSGTIQSSHVHYAAICAETSLEGNSANAHLSGIPFYLGELDDPMPGGVTPADLLIVPQAFSDCENMEKLLDRLVTLGKPDAALLLEPKKDFDQLTSILKAKEFQCVLNVENSVALFKRQVSQPTNGSTNCTSAKCDFTIVESLAPTQDSKAFSHALRATLEDQGYTASVATWTEMSACTETELEGKTHISLLELDMPMLSSLSEPDFHNFRKLVLSSKRLLWVNAGDDPSMGVIDGIRRTMWSEVAGIDFQVLHLSGLKAALHFGPSLVSRILTTEAQDDEYRERNGMLEVARIYNSPKGNADVRHCLEDSVRVQRLADQVKPLTLTIGKPGLLDTLTFIEDDRTKTALGEMEIEVDIKATGINFKDIMAAMGLVGVSVIGHEASGIVTATGSAAASRFKPGDRVTLLWEGMHTTKIQIDHRLAVHIPDSMSFEEAAALPMVHVTAYHALINIAKLRRGQSILIHAAAGGVGQAALQLAAYLGLTVYVTVGSDDKRRLLMDKYNIPDAHIFYSRDASFLKAIKRVTGGRGVDCVLNSLSGELLRVSWACLAPFGTFVEIGLRDITNNMRLDMRPFSQSTTFAFINIANFFCAEGLDTLGNIISDTFALVHRGVLRSAYPLTVYPVSELGTAFRTMQQGKHRGKLVLSFEENAQAPVLCKSKDALRLNPDATYLFVGGLGGLGRSLAREFIACGARHIAFVSRSGNAGEKAKATIDDLTALGAVVKAYQADITDEDAFLSTMQQCAADLPPIAGVLQMAMLLRDSLFEKMSYEDWTGPTRPKIQGTLNLHHYFSDTRPLDFFLICSSISGIFGNTGQTAYAAGNTFQDAFAQHRRNQGLKAVAINLGIMRDVGVLAEQGSTGKLALWEAALGIREKPFHALMKSIINRECKGEASPTQICTGLGTADVMKNFGLELPEHFSDPRFGPLNVLSIDATSSTNTDGSSVASSPSARLTTASTFHEAVSIITDALVHKTAEILLMPVSEVDPSRPMYRYGVDSLVALEVRNWITRELQANMALLEILAAVPMGEFAEKIAGKSKLVMMGDAGK</sequence>
<dbReference type="InterPro" id="IPR016039">
    <property type="entry name" value="Thiolase-like"/>
</dbReference>
<dbReference type="SMART" id="SM00826">
    <property type="entry name" value="PKS_DH"/>
    <property type="match status" value="1"/>
</dbReference>
<feature type="active site" description="Proton donor; for dehydratase activity" evidence="6">
    <location>
        <position position="1173"/>
    </location>
</feature>
<feature type="domain" description="Ketosynthase family 3 (KS3)" evidence="8">
    <location>
        <begin position="9"/>
        <end position="433"/>
    </location>
</feature>
<proteinExistence type="predicted"/>
<evidence type="ECO:0000259" key="8">
    <source>
        <dbReference type="PROSITE" id="PS52004"/>
    </source>
</evidence>
<dbReference type="PROSITE" id="PS52019">
    <property type="entry name" value="PKS_MFAS_DH"/>
    <property type="match status" value="1"/>
</dbReference>
<reference evidence="11" key="3">
    <citation type="journal article" date="2022" name="bioRxiv">
        <title>A global pangenome for the wheat fungal pathogen Pyrenophora tritici-repentis and prediction of effector protein structural homology.</title>
        <authorList>
            <person name="Moolhuijzen P."/>
            <person name="See P.T."/>
            <person name="Shi G."/>
            <person name="Powell H.R."/>
            <person name="Cockram J."/>
            <person name="Jorgensen L.N."/>
            <person name="Benslimane H."/>
            <person name="Strelkov S.E."/>
            <person name="Turner J."/>
            <person name="Liu Z."/>
            <person name="Moffat C.S."/>
        </authorList>
    </citation>
    <scope>NUCLEOTIDE SEQUENCE</scope>
    <source>
        <strain evidence="11">86-124</strain>
    </source>
</reference>
<dbReference type="Gene3D" id="3.40.50.720">
    <property type="entry name" value="NAD(P)-binding Rossmann-like Domain"/>
    <property type="match status" value="2"/>
</dbReference>
<dbReference type="Pfam" id="PF00698">
    <property type="entry name" value="Acyl_transf_1"/>
    <property type="match status" value="1"/>
</dbReference>
<dbReference type="Pfam" id="PF14765">
    <property type="entry name" value="PS-DH"/>
    <property type="match status" value="1"/>
</dbReference>
<evidence type="ECO:0000313" key="11">
    <source>
        <dbReference type="EMBL" id="KAI1510710.1"/>
    </source>
</evidence>
<dbReference type="FunFam" id="3.40.50.720:FF:000209">
    <property type="entry name" value="Polyketide synthase Pks12"/>
    <property type="match status" value="1"/>
</dbReference>
<dbReference type="PROSITE" id="PS50075">
    <property type="entry name" value="CARRIER"/>
    <property type="match status" value="1"/>
</dbReference>
<dbReference type="PROSITE" id="PS00059">
    <property type="entry name" value="ADH_ZINC"/>
    <property type="match status" value="1"/>
</dbReference>
<dbReference type="InterPro" id="IPR049552">
    <property type="entry name" value="PKS_DH_N"/>
</dbReference>
<reference evidence="12" key="4">
    <citation type="journal article" date="2022" name="Microb. Genom.">
        <title>A global pangenome for the wheat fungal pathogen Pyrenophora tritici-repentis and prediction of effector protein structural homology.</title>
        <authorList>
            <person name="Moolhuijzen P.M."/>
            <person name="See P.T."/>
            <person name="Shi G."/>
            <person name="Powell H.R."/>
            <person name="Cockram J."/>
            <person name="Jorgensen L.N."/>
            <person name="Benslimane H."/>
            <person name="Strelkov S.E."/>
            <person name="Turner J."/>
            <person name="Liu Z."/>
            <person name="Moffat C.S."/>
        </authorList>
    </citation>
    <scope>NUCLEOTIDE SEQUENCE [LARGE SCALE GENOMIC DNA]</scope>
</reference>
<dbReference type="SUPFAM" id="SSF52151">
    <property type="entry name" value="FabD/lysophospholipase-like"/>
    <property type="match status" value="1"/>
</dbReference>
<dbReference type="Pfam" id="PF02801">
    <property type="entry name" value="Ketoacyl-synt_C"/>
    <property type="match status" value="1"/>
</dbReference>
<evidence type="ECO:0000313" key="12">
    <source>
        <dbReference type="Proteomes" id="UP000249757"/>
    </source>
</evidence>
<dbReference type="CDD" id="cd00833">
    <property type="entry name" value="PKS"/>
    <property type="match status" value="1"/>
</dbReference>
<keyword evidence="1" id="KW-0596">Phosphopantetheine</keyword>
<dbReference type="InterPro" id="IPR016036">
    <property type="entry name" value="Malonyl_transacylase_ACP-bd"/>
</dbReference>
<dbReference type="InterPro" id="IPR002328">
    <property type="entry name" value="ADH_Zn_CS"/>
</dbReference>
<keyword evidence="2" id="KW-0597">Phosphoprotein</keyword>
<dbReference type="InterPro" id="IPR014030">
    <property type="entry name" value="Ketoacyl_synth_N"/>
</dbReference>
<keyword evidence="5" id="KW-0511">Multifunctional enzyme</keyword>
<dbReference type="InterPro" id="IPR020807">
    <property type="entry name" value="PKS_DH"/>
</dbReference>
<keyword evidence="12" id="KW-1185">Reference proteome</keyword>
<dbReference type="Pfam" id="PF23297">
    <property type="entry name" value="ACP_SdgA_C"/>
    <property type="match status" value="1"/>
</dbReference>
<dbReference type="Gene3D" id="3.10.129.110">
    <property type="entry name" value="Polyketide synthase dehydratase"/>
    <property type="match status" value="1"/>
</dbReference>
<dbReference type="GO" id="GO:0044550">
    <property type="term" value="P:secondary metabolite biosynthetic process"/>
    <property type="evidence" value="ECO:0007669"/>
    <property type="project" value="TreeGrafter"/>
</dbReference>
<dbReference type="Proteomes" id="UP000245464">
    <property type="component" value="Chromosome 4"/>
</dbReference>
<dbReference type="InterPro" id="IPR057326">
    <property type="entry name" value="KR_dom"/>
</dbReference>
<evidence type="ECO:0000256" key="3">
    <source>
        <dbReference type="ARBA" id="ARBA00022679"/>
    </source>
</evidence>